<accession>A0A557PEF8</accession>
<dbReference type="OrthoDB" id="5918409at2"/>
<organism evidence="1 2">
    <name type="scientific">Vibrio algivorus</name>
    <dbReference type="NCBI Taxonomy" id="1667024"/>
    <lineage>
        <taxon>Bacteria</taxon>
        <taxon>Pseudomonadati</taxon>
        <taxon>Pseudomonadota</taxon>
        <taxon>Gammaproteobacteria</taxon>
        <taxon>Vibrionales</taxon>
        <taxon>Vibrionaceae</taxon>
        <taxon>Vibrio</taxon>
    </lineage>
</organism>
<dbReference type="Proteomes" id="UP000319828">
    <property type="component" value="Unassembled WGS sequence"/>
</dbReference>
<dbReference type="RefSeq" id="WP_144387446.1">
    <property type="nucleotide sequence ID" value="NZ_CANNCB010000007.1"/>
</dbReference>
<protein>
    <recommendedName>
        <fullName evidence="3">Lipoprotein</fullName>
    </recommendedName>
</protein>
<comment type="caution">
    <text evidence="1">The sequence shown here is derived from an EMBL/GenBank/DDBJ whole genome shotgun (WGS) entry which is preliminary data.</text>
</comment>
<evidence type="ECO:0000313" key="2">
    <source>
        <dbReference type="Proteomes" id="UP000319828"/>
    </source>
</evidence>
<proteinExistence type="predicted"/>
<dbReference type="EMBL" id="VMKJ01000003">
    <property type="protein sequence ID" value="TVO39055.1"/>
    <property type="molecule type" value="Genomic_DNA"/>
</dbReference>
<dbReference type="PROSITE" id="PS51257">
    <property type="entry name" value="PROKAR_LIPOPROTEIN"/>
    <property type="match status" value="1"/>
</dbReference>
<gene>
    <name evidence="1" type="ORF">FOF44_03080</name>
</gene>
<reference evidence="1 2" key="1">
    <citation type="submission" date="2019-07" db="EMBL/GenBank/DDBJ databases">
        <title>The draft genome sequence of Vibrio algivorus M1486.</title>
        <authorList>
            <person name="Meng X."/>
        </authorList>
    </citation>
    <scope>NUCLEOTIDE SEQUENCE [LARGE SCALE GENOMIC DNA]</scope>
    <source>
        <strain evidence="1 2">M1486</strain>
    </source>
</reference>
<evidence type="ECO:0008006" key="3">
    <source>
        <dbReference type="Google" id="ProtNLM"/>
    </source>
</evidence>
<name>A0A557PEF8_9VIBR</name>
<sequence length="124" mass="13465">MNIKQYKTFAVVALSTAIITGCSSSKPMKITNMTTGVPANYDALPITQGTAFGFTLFNVIPIRQGSREVRAKNDILKQSGGDDIINPSVSSGFFWTPIGNFERITLQGTPIRKKSNTPPQLTIN</sequence>
<dbReference type="AlphaFoldDB" id="A0A557PEF8"/>
<evidence type="ECO:0000313" key="1">
    <source>
        <dbReference type="EMBL" id="TVO39055.1"/>
    </source>
</evidence>